<evidence type="ECO:0000313" key="2">
    <source>
        <dbReference type="EMBL" id="MYL26905.1"/>
    </source>
</evidence>
<dbReference type="InterPro" id="IPR010794">
    <property type="entry name" value="MalM"/>
</dbReference>
<dbReference type="GO" id="GO:0008643">
    <property type="term" value="P:carbohydrate transport"/>
    <property type="evidence" value="ECO:0007669"/>
    <property type="project" value="InterPro"/>
</dbReference>
<gene>
    <name evidence="2" type="ORF">GLW01_08860</name>
</gene>
<name>A0A9X5B508_9GAMM</name>
<proteinExistence type="predicted"/>
<dbReference type="EMBL" id="WMEX01000004">
    <property type="protein sequence ID" value="MYL26905.1"/>
    <property type="molecule type" value="Genomic_DNA"/>
</dbReference>
<evidence type="ECO:0000256" key="1">
    <source>
        <dbReference type="SAM" id="MobiDB-lite"/>
    </source>
</evidence>
<dbReference type="Pfam" id="PF07148">
    <property type="entry name" value="MalM"/>
    <property type="match status" value="1"/>
</dbReference>
<dbReference type="AlphaFoldDB" id="A0A9X5B508"/>
<dbReference type="RefSeq" id="WP_237416536.1">
    <property type="nucleotide sequence ID" value="NZ_WMEX01000004.1"/>
</dbReference>
<feature type="region of interest" description="Disordered" evidence="1">
    <location>
        <begin position="146"/>
        <end position="166"/>
    </location>
</feature>
<dbReference type="Proteomes" id="UP000460751">
    <property type="component" value="Unassembled WGS sequence"/>
</dbReference>
<evidence type="ECO:0000313" key="3">
    <source>
        <dbReference type="Proteomes" id="UP000460751"/>
    </source>
</evidence>
<organism evidence="2 3">
    <name type="scientific">Vreelandella halophila</name>
    <dbReference type="NCBI Taxonomy" id="86177"/>
    <lineage>
        <taxon>Bacteria</taxon>
        <taxon>Pseudomonadati</taxon>
        <taxon>Pseudomonadota</taxon>
        <taxon>Gammaproteobacteria</taxon>
        <taxon>Oceanospirillales</taxon>
        <taxon>Halomonadaceae</taxon>
        <taxon>Vreelandella</taxon>
    </lineage>
</organism>
<accession>A0A9X5B508</accession>
<dbReference type="GO" id="GO:0042597">
    <property type="term" value="C:periplasmic space"/>
    <property type="evidence" value="ECO:0007669"/>
    <property type="project" value="InterPro"/>
</dbReference>
<sequence length="347" mass="37829">MSKPKPPSPLPTSPSAAVSDRLRPALLVLVVLVTAGCASGAGDGAAGGMRAWVDERGQVRYTPAASNASETSGETTGKKGSGETGVTRAAESSHPEFNLEQYPDAGDKNSSRESEELFYSWRDAQGRIHNTPYLYGEEALGQVMREPEPVRASEARVTTSGAAAAPGFRRDSEAAAILGVGEGSETRLDAFAQQCCGALPRLDYQKLEPERTLPVDLGEEADVYRFATGDSRFALVRLPQDPEQSLLRVRSFIRDGGFFLPNAVFLDGGFRPVRMVTDIVMEYSPETWRRYGHMEARLALKPDSGERWLVVFTRPEDLESGTRVGEQGKRRRLTHEPVGSLSLRLVD</sequence>
<reference evidence="2 3" key="1">
    <citation type="submission" date="2019-11" db="EMBL/GenBank/DDBJ databases">
        <title>Genome sequences of 17 halophilic strains isolated from different environments.</title>
        <authorList>
            <person name="Furrow R.E."/>
        </authorList>
    </citation>
    <scope>NUCLEOTIDE SEQUENCE [LARGE SCALE GENOMIC DNA]</scope>
    <source>
        <strain evidence="2 3">22507_15_FS</strain>
    </source>
</reference>
<comment type="caution">
    <text evidence="2">The sequence shown here is derived from an EMBL/GenBank/DDBJ whole genome shotgun (WGS) entry which is preliminary data.</text>
</comment>
<feature type="region of interest" description="Disordered" evidence="1">
    <location>
        <begin position="62"/>
        <end position="113"/>
    </location>
</feature>
<protein>
    <recommendedName>
        <fullName evidence="4">DUF4124 domain-containing protein</fullName>
    </recommendedName>
</protein>
<evidence type="ECO:0008006" key="4">
    <source>
        <dbReference type="Google" id="ProtNLM"/>
    </source>
</evidence>
<keyword evidence="3" id="KW-1185">Reference proteome</keyword>